<feature type="region of interest" description="Disordered" evidence="1">
    <location>
        <begin position="241"/>
        <end position="306"/>
    </location>
</feature>
<organism evidence="2 3">
    <name type="scientific">Blyttiomyces helicus</name>
    <dbReference type="NCBI Taxonomy" id="388810"/>
    <lineage>
        <taxon>Eukaryota</taxon>
        <taxon>Fungi</taxon>
        <taxon>Fungi incertae sedis</taxon>
        <taxon>Chytridiomycota</taxon>
        <taxon>Chytridiomycota incertae sedis</taxon>
        <taxon>Chytridiomycetes</taxon>
        <taxon>Chytridiomycetes incertae sedis</taxon>
        <taxon>Blyttiomyces</taxon>
    </lineage>
</organism>
<evidence type="ECO:0000256" key="1">
    <source>
        <dbReference type="SAM" id="MobiDB-lite"/>
    </source>
</evidence>
<dbReference type="Proteomes" id="UP000269721">
    <property type="component" value="Unassembled WGS sequence"/>
</dbReference>
<feature type="region of interest" description="Disordered" evidence="1">
    <location>
        <begin position="14"/>
        <end position="70"/>
    </location>
</feature>
<protein>
    <submittedName>
        <fullName evidence="2">Uncharacterized protein</fullName>
    </submittedName>
</protein>
<evidence type="ECO:0000313" key="3">
    <source>
        <dbReference type="Proteomes" id="UP000269721"/>
    </source>
</evidence>
<evidence type="ECO:0000313" key="2">
    <source>
        <dbReference type="EMBL" id="RKO92332.1"/>
    </source>
</evidence>
<gene>
    <name evidence="2" type="ORF">BDK51DRAFT_42511</name>
</gene>
<dbReference type="EMBL" id="KZ994683">
    <property type="protein sequence ID" value="RKO92332.1"/>
    <property type="molecule type" value="Genomic_DNA"/>
</dbReference>
<proteinExistence type="predicted"/>
<sequence length="306" mass="33010">MTMDLPALDIENVTDSQPIAGRTPNTCAAAPPGKTAPAKKAPHTNPPVKPMGPLTPSGKKAPVKKAPVRTKPAAITVKGKARKNLAWTDNIIINLYGAREEHLTEFTVGNVPSKGAWKLVLETRRQLVEDNDDPDTMIMLAIIEVETKHLVNNWAMVDKDTKAYFQNGGTTESGAADIPEPKFSDLYTDAMGDAVDVNGPAEHHHLDFIQSESLTLPPQKIKRSSAGAVALDDLVFGAEKESEVEKEDCENHTAENSNEDGIFDNEMEGDNDTQVTANCPPLLECQPTPETTLDDILAEAPSPTVS</sequence>
<reference evidence="3" key="1">
    <citation type="journal article" date="2018" name="Nat. Microbiol.">
        <title>Leveraging single-cell genomics to expand the fungal tree of life.</title>
        <authorList>
            <person name="Ahrendt S.R."/>
            <person name="Quandt C.A."/>
            <person name="Ciobanu D."/>
            <person name="Clum A."/>
            <person name="Salamov A."/>
            <person name="Andreopoulos B."/>
            <person name="Cheng J.F."/>
            <person name="Woyke T."/>
            <person name="Pelin A."/>
            <person name="Henrissat B."/>
            <person name="Reynolds N.K."/>
            <person name="Benny G.L."/>
            <person name="Smith M.E."/>
            <person name="James T.Y."/>
            <person name="Grigoriev I.V."/>
        </authorList>
    </citation>
    <scope>NUCLEOTIDE SEQUENCE [LARGE SCALE GENOMIC DNA]</scope>
</reference>
<name>A0A4P9WIZ6_9FUNG</name>
<accession>A0A4P9WIZ6</accession>
<feature type="compositionally biased region" description="Low complexity" evidence="1">
    <location>
        <begin position="26"/>
        <end position="39"/>
    </location>
</feature>
<feature type="compositionally biased region" description="Acidic residues" evidence="1">
    <location>
        <begin position="257"/>
        <end position="271"/>
    </location>
</feature>
<dbReference type="AlphaFoldDB" id="A0A4P9WIZ6"/>
<feature type="compositionally biased region" description="Basic and acidic residues" evidence="1">
    <location>
        <begin position="241"/>
        <end position="253"/>
    </location>
</feature>
<keyword evidence="3" id="KW-1185">Reference proteome</keyword>